<keyword evidence="5" id="KW-0106">Calcium</keyword>
<keyword evidence="3" id="KW-0732">Signal</keyword>
<dbReference type="AlphaFoldDB" id="A0AA36IUV8"/>
<protein>
    <recommendedName>
        <fullName evidence="10">ABC transporter domain-containing protein</fullName>
    </recommendedName>
</protein>
<evidence type="ECO:0000259" key="10">
    <source>
        <dbReference type="PROSITE" id="PS50893"/>
    </source>
</evidence>
<evidence type="ECO:0000256" key="7">
    <source>
        <dbReference type="ARBA" id="ARBA00023136"/>
    </source>
</evidence>
<dbReference type="Gene3D" id="1.20.1560.10">
    <property type="entry name" value="ABC transporter type 1, transmembrane domain"/>
    <property type="match status" value="1"/>
</dbReference>
<feature type="transmembrane region" description="Helical" evidence="9">
    <location>
        <begin position="441"/>
        <end position="462"/>
    </location>
</feature>
<dbReference type="SUPFAM" id="SSF141072">
    <property type="entry name" value="CalX-like"/>
    <property type="match status" value="1"/>
</dbReference>
<sequence>MGACTGKSSKHGLTHSREVRLRDLRDDYRYSPLNAQDSSFFGSSVASKEKLDIIQFAAPIFVAEEGETFHVHLMRLGALQGRVSCSFRTEQSSGKAGSRYVHTEGQVIFEDGCFEQLIEIPILESPTWSATLEFKVVLDEPMGCQLGKYLKVCRVKVIDQDTFPTSKYSEEIKADSIEDISEASLFIEYMKLMTKVPGNSWRLAVTLLFDQLKNAYVWFTLVSSVYMVNVVFGHGTSKTSQELLIPDDPAKTAQVIGLMYVSFPLLLHLWKVVKIKMDLNGRCKLFLQSSMMRKYMNYSDTSRSEVTQAEVVRFITQDSAKLARSISDVSSLWETLGKLVMLNYFAVSNNPDMTWAVITMPVAMIFWSLMREGGWVVAKPDGTDVFEKQLEDFVGIVSENYPLIACYFQRPAMNDRFAARAAKLQETEIPESSYDLTSEFFFQWLAPLFVGCYMAFYSPLVLSGELALGTFLATISVFKEVSSNFVDGYGGLKKVRKAFDPLVQISIFLNRSTDVAMLKMSVDNRVAETELCRRKLMKNPGDSRFPTDQIPIRLEKLSLMLPGTENFLFRDLQQSVQQGHLVELIGNAGSGKTKLIKLLAGEVAASSGKVLTPSHLRCLLVTHQVFLMDTTPLQNLFFGDPSSVVEQSERHRMLWILQKLSMDRTRQLAEEEISMLQSSGEIEEESLEGFCCVGPRRRAEMDPMEMWMPKDGTQRAADVYKRFKGWRSSLSFQERAKLHLARALIMNPEILILEKPLMNLDDKESETVMAVLREFVSNRGVALDLETLEYRRPRTCFYSAERRTMNTKTDVVWEFKEGGQLVTSAPDAHPDSPMANSQSDAKSPKRKGR</sequence>
<dbReference type="PANTHER" id="PTHR24221:SF654">
    <property type="entry name" value="ATP-BINDING CASSETTE SUB-FAMILY B MEMBER 6"/>
    <property type="match status" value="1"/>
</dbReference>
<evidence type="ECO:0000256" key="9">
    <source>
        <dbReference type="SAM" id="Phobius"/>
    </source>
</evidence>
<proteinExistence type="predicted"/>
<evidence type="ECO:0000256" key="3">
    <source>
        <dbReference type="ARBA" id="ARBA00022729"/>
    </source>
</evidence>
<evidence type="ECO:0000256" key="1">
    <source>
        <dbReference type="ARBA" id="ARBA00004141"/>
    </source>
</evidence>
<gene>
    <name evidence="11" type="ORF">EVOR1521_LOCUS19059</name>
</gene>
<dbReference type="GO" id="GO:0005524">
    <property type="term" value="F:ATP binding"/>
    <property type="evidence" value="ECO:0007669"/>
    <property type="project" value="InterPro"/>
</dbReference>
<evidence type="ECO:0000256" key="4">
    <source>
        <dbReference type="ARBA" id="ARBA00022737"/>
    </source>
</evidence>
<dbReference type="InterPro" id="IPR003439">
    <property type="entry name" value="ABC_transporter-like_ATP-bd"/>
</dbReference>
<dbReference type="Pfam" id="PF00005">
    <property type="entry name" value="ABC_tran"/>
    <property type="match status" value="1"/>
</dbReference>
<comment type="caution">
    <text evidence="11">The sequence shown here is derived from an EMBL/GenBank/DDBJ whole genome shotgun (WGS) entry which is preliminary data.</text>
</comment>
<keyword evidence="7 9" id="KW-0472">Membrane</keyword>
<dbReference type="InterPro" id="IPR003644">
    <property type="entry name" value="Calx_beta"/>
</dbReference>
<name>A0AA36IUV8_9DINO</name>
<dbReference type="Gene3D" id="3.40.50.300">
    <property type="entry name" value="P-loop containing nucleotide triphosphate hydrolases"/>
    <property type="match status" value="1"/>
</dbReference>
<feature type="transmembrane region" description="Helical" evidence="9">
    <location>
        <begin position="215"/>
        <end position="232"/>
    </location>
</feature>
<dbReference type="GO" id="GO:0016887">
    <property type="term" value="F:ATP hydrolysis activity"/>
    <property type="evidence" value="ECO:0007669"/>
    <property type="project" value="InterPro"/>
</dbReference>
<dbReference type="PANTHER" id="PTHR24221">
    <property type="entry name" value="ATP-BINDING CASSETTE SUB-FAMILY B"/>
    <property type="match status" value="1"/>
</dbReference>
<dbReference type="GO" id="GO:0034040">
    <property type="term" value="F:ATPase-coupled lipid transmembrane transporter activity"/>
    <property type="evidence" value="ECO:0007669"/>
    <property type="project" value="TreeGrafter"/>
</dbReference>
<keyword evidence="6 9" id="KW-1133">Transmembrane helix</keyword>
<keyword evidence="12" id="KW-1185">Reference proteome</keyword>
<feature type="domain" description="ABC transporter" evidence="10">
    <location>
        <begin position="552"/>
        <end position="842"/>
    </location>
</feature>
<dbReference type="SUPFAM" id="SSF52540">
    <property type="entry name" value="P-loop containing nucleoside triphosphate hydrolases"/>
    <property type="match status" value="1"/>
</dbReference>
<evidence type="ECO:0000313" key="11">
    <source>
        <dbReference type="EMBL" id="CAJ1394398.1"/>
    </source>
</evidence>
<dbReference type="EMBL" id="CAUJNA010002824">
    <property type="protein sequence ID" value="CAJ1394398.1"/>
    <property type="molecule type" value="Genomic_DNA"/>
</dbReference>
<keyword evidence="2 9" id="KW-0812">Transmembrane</keyword>
<dbReference type="SMART" id="SM00237">
    <property type="entry name" value="Calx_beta"/>
    <property type="match status" value="1"/>
</dbReference>
<keyword evidence="4" id="KW-0677">Repeat</keyword>
<accession>A0AA36IUV8</accession>
<dbReference type="GO" id="GO:0016020">
    <property type="term" value="C:membrane"/>
    <property type="evidence" value="ECO:0007669"/>
    <property type="project" value="UniProtKB-SubCell"/>
</dbReference>
<evidence type="ECO:0000256" key="6">
    <source>
        <dbReference type="ARBA" id="ARBA00022989"/>
    </source>
</evidence>
<dbReference type="InterPro" id="IPR027417">
    <property type="entry name" value="P-loop_NTPase"/>
</dbReference>
<dbReference type="InterPro" id="IPR038081">
    <property type="entry name" value="CalX-like_sf"/>
</dbReference>
<dbReference type="Pfam" id="PF03160">
    <property type="entry name" value="Calx-beta"/>
    <property type="match status" value="1"/>
</dbReference>
<feature type="region of interest" description="Disordered" evidence="8">
    <location>
        <begin position="822"/>
        <end position="849"/>
    </location>
</feature>
<dbReference type="SUPFAM" id="SSF90123">
    <property type="entry name" value="ABC transporter transmembrane region"/>
    <property type="match status" value="1"/>
</dbReference>
<dbReference type="GO" id="GO:0007154">
    <property type="term" value="P:cell communication"/>
    <property type="evidence" value="ECO:0007669"/>
    <property type="project" value="InterPro"/>
</dbReference>
<comment type="subcellular location">
    <subcellularLocation>
        <location evidence="1">Membrane</location>
        <topology evidence="1">Multi-pass membrane protein</topology>
    </subcellularLocation>
</comment>
<evidence type="ECO:0000256" key="8">
    <source>
        <dbReference type="SAM" id="MobiDB-lite"/>
    </source>
</evidence>
<dbReference type="InterPro" id="IPR039421">
    <property type="entry name" value="Type_1_exporter"/>
</dbReference>
<dbReference type="Proteomes" id="UP001178507">
    <property type="component" value="Unassembled WGS sequence"/>
</dbReference>
<evidence type="ECO:0000313" key="12">
    <source>
        <dbReference type="Proteomes" id="UP001178507"/>
    </source>
</evidence>
<feature type="transmembrane region" description="Helical" evidence="9">
    <location>
        <begin position="252"/>
        <end position="270"/>
    </location>
</feature>
<dbReference type="Gene3D" id="2.60.40.2030">
    <property type="match status" value="1"/>
</dbReference>
<organism evidence="11 12">
    <name type="scientific">Effrenium voratum</name>
    <dbReference type="NCBI Taxonomy" id="2562239"/>
    <lineage>
        <taxon>Eukaryota</taxon>
        <taxon>Sar</taxon>
        <taxon>Alveolata</taxon>
        <taxon>Dinophyceae</taxon>
        <taxon>Suessiales</taxon>
        <taxon>Symbiodiniaceae</taxon>
        <taxon>Effrenium</taxon>
    </lineage>
</organism>
<dbReference type="InterPro" id="IPR036640">
    <property type="entry name" value="ABC1_TM_sf"/>
</dbReference>
<reference evidence="11" key="1">
    <citation type="submission" date="2023-08" db="EMBL/GenBank/DDBJ databases">
        <authorList>
            <person name="Chen Y."/>
            <person name="Shah S."/>
            <person name="Dougan E. K."/>
            <person name="Thang M."/>
            <person name="Chan C."/>
        </authorList>
    </citation>
    <scope>NUCLEOTIDE SEQUENCE</scope>
</reference>
<evidence type="ECO:0000256" key="5">
    <source>
        <dbReference type="ARBA" id="ARBA00022837"/>
    </source>
</evidence>
<evidence type="ECO:0000256" key="2">
    <source>
        <dbReference type="ARBA" id="ARBA00022692"/>
    </source>
</evidence>
<dbReference type="PROSITE" id="PS50893">
    <property type="entry name" value="ABC_TRANSPORTER_2"/>
    <property type="match status" value="1"/>
</dbReference>